<dbReference type="InterPro" id="IPR024420">
    <property type="entry name" value="TRAPP_III_complex_Trs85"/>
</dbReference>
<protein>
    <submittedName>
        <fullName evidence="1">Uncharacterized protein</fullName>
    </submittedName>
</protein>
<dbReference type="AlphaFoldDB" id="A0A1J4JFC4"/>
<dbReference type="PANTHER" id="PTHR12975:SF6">
    <property type="entry name" value="TRAFFICKING PROTEIN PARTICLE COMPLEX SUBUNIT 8"/>
    <property type="match status" value="1"/>
</dbReference>
<dbReference type="OrthoDB" id="10620480at2759"/>
<dbReference type="PANTHER" id="PTHR12975">
    <property type="entry name" value="TRANSPORT PROTEIN TRAPP"/>
    <property type="match status" value="1"/>
</dbReference>
<dbReference type="RefSeq" id="XP_068350979.1">
    <property type="nucleotide sequence ID" value="XM_068494781.1"/>
</dbReference>
<dbReference type="GeneID" id="94829485"/>
<organism evidence="1 2">
    <name type="scientific">Tritrichomonas foetus</name>
    <dbReference type="NCBI Taxonomy" id="1144522"/>
    <lineage>
        <taxon>Eukaryota</taxon>
        <taxon>Metamonada</taxon>
        <taxon>Parabasalia</taxon>
        <taxon>Tritrichomonadida</taxon>
        <taxon>Tritrichomonadidae</taxon>
        <taxon>Tritrichomonas</taxon>
    </lineage>
</organism>
<sequence>MKQRIPFSQFLSSRYTPCVFCLPSKDVKEKYPDCEKQILTEWSKIQSKSNFRVRLVFPDSIPSFQDIQTNVTDLRAIYPHSSPYDFLNIDSLVIHRTELDSISLLRQRFLETDIMPMYLWCDLPISLLTIAIENEQPSLPQKIPSWCKRRLLSLKNNLLRFPHDNLSQPLLQLQNNILPERFQEAITLVEQNYQKYWTGWGKNIGFFNSNPDDQNNSIIALKFYADMKMITKKHDEASSLYLKLVDNIPSNNSNFLSQVHFLRAINDILGKQMTQSTTRALHTTIQFSTPDKIIFHQSILIDFWVRIHISLNPKNTLDLISSSKDTSKFTNLVRPFIIEQIATISSLRRYALKLTLAAEYYSQIEFRENAIKCLWKSANVVKRERWELLHQQLIEQMGQSLLTQNIDISQALGELMSSRNIYHPDVIYQLLKAYPTEKVFCGRFVKARIHSFESKGFPASKPRDFKGASWFMTGERLFGAFTRGRFFTKSQLEKYECAIGTPVHINVCITSTLNNFPLTNVRLRIDGYADPETTSVVIDYPQFSIVDLSFTPKKAGNIRVSGIYFNWGDVINLTAPFMDNMLYFQVYEEAPQIHAEIIGNVKTNLLVGETTKFEVRITNNSFPLKYLSVLINSEIPTILYDPVIEDIFGQYFLTPLQTNEELIYKIAVHADKPGTFKLMLIMPYWRPNPPPRYEFISVDFNVRKVKSMEFKSDKSKFSLRCPKNYKPLGFISPKFNANMFLSQIKGMKVFFDFVTCYKEVNEIELPEFVKHFQVNSGLSFWFYDEVGNGYVEYLIPAVDFHVTVIIKKDNEFTSLIIKNIGKRSLTDIKVSIISPVPQITFILSGKDLLAIDDMVPEETAVMKFKFVSLNDEIKPQLLIAHDQYICIEDIDLY</sequence>
<accession>A0A1J4JFC4</accession>
<dbReference type="VEuPathDB" id="TrichDB:TRFO_09285"/>
<name>A0A1J4JFC4_9EUKA</name>
<reference evidence="1" key="1">
    <citation type="submission" date="2016-10" db="EMBL/GenBank/DDBJ databases">
        <authorList>
            <person name="Benchimol M."/>
            <person name="Almeida L.G."/>
            <person name="Vasconcelos A.T."/>
            <person name="Perreira-Neves A."/>
            <person name="Rosa I.A."/>
            <person name="Tasca T."/>
            <person name="Bogo M.R."/>
            <person name="de Souza W."/>
        </authorList>
    </citation>
    <scope>NUCLEOTIDE SEQUENCE [LARGE SCALE GENOMIC DNA]</scope>
    <source>
        <strain evidence="1">K</strain>
    </source>
</reference>
<dbReference type="GO" id="GO:1990072">
    <property type="term" value="C:TRAPPIII protein complex"/>
    <property type="evidence" value="ECO:0007669"/>
    <property type="project" value="TreeGrafter"/>
</dbReference>
<gene>
    <name evidence="1" type="ORF">TRFO_09285</name>
</gene>
<evidence type="ECO:0000313" key="2">
    <source>
        <dbReference type="Proteomes" id="UP000179807"/>
    </source>
</evidence>
<proteinExistence type="predicted"/>
<keyword evidence="2" id="KW-1185">Reference proteome</keyword>
<comment type="caution">
    <text evidence="1">The sequence shown here is derived from an EMBL/GenBank/DDBJ whole genome shotgun (WGS) entry which is preliminary data.</text>
</comment>
<dbReference type="EMBL" id="MLAK01001093">
    <property type="protein sequence ID" value="OHS97842.1"/>
    <property type="molecule type" value="Genomic_DNA"/>
</dbReference>
<evidence type="ECO:0000313" key="1">
    <source>
        <dbReference type="EMBL" id="OHS97842.1"/>
    </source>
</evidence>
<dbReference type="Proteomes" id="UP000179807">
    <property type="component" value="Unassembled WGS sequence"/>
</dbReference>